<dbReference type="InterPro" id="IPR036291">
    <property type="entry name" value="NAD(P)-bd_dom_sf"/>
</dbReference>
<feature type="domain" description="GFO/IDH/MocA-like oxidoreductase" evidence="3">
    <location>
        <begin position="132"/>
        <end position="266"/>
    </location>
</feature>
<dbReference type="Pfam" id="PF22725">
    <property type="entry name" value="GFO_IDH_MocA_C3"/>
    <property type="match status" value="1"/>
</dbReference>
<dbReference type="EMBL" id="JAANNP010000006">
    <property type="protein sequence ID" value="NHC14433.1"/>
    <property type="molecule type" value="Genomic_DNA"/>
</dbReference>
<comment type="caution">
    <text evidence="4">The sequence shown here is derived from an EMBL/GenBank/DDBJ whole genome shotgun (WGS) entry which is preliminary data.</text>
</comment>
<sequence length="376" mass="40310">MTATVRVGVVGTGFIGAVHVRAAARAGATSIAVADATPEIAEAAAQRMRADRFFASSDELIESDEIDVVHVCTPNHLHAPLVEKALAAGKHVVCEKPLAIDVESAARLTALAEEAGVVNAVPFVYRYYPTVRDTRGRIARGDAGKLHLFHGSYLQDWLARETDNNWRVNPALGGSSRAFGDIGIHWCDLVEFVTGHRIVRLSAMTATPLARFADDKGNMAPVTTEDIAAILFQTDLGATGTLVVSQVSLGRKNRLWFNIDGADASYSFDQENPDTLWIGGRDASTVVPRGSELMSPEGLRYAYLPTGHPQGYQDCFDALIADVYAAVRGEQPVGMPTFADGLRGARLTEAVLASARSGQWVDVSDVVVLPNQKALV</sequence>
<organism evidence="4 5">
    <name type="scientific">Motilibacter deserti</name>
    <dbReference type="NCBI Taxonomy" id="2714956"/>
    <lineage>
        <taxon>Bacteria</taxon>
        <taxon>Bacillati</taxon>
        <taxon>Actinomycetota</taxon>
        <taxon>Actinomycetes</taxon>
        <taxon>Motilibacterales</taxon>
        <taxon>Motilibacteraceae</taxon>
        <taxon>Motilibacter</taxon>
    </lineage>
</organism>
<evidence type="ECO:0000313" key="4">
    <source>
        <dbReference type="EMBL" id="NHC14433.1"/>
    </source>
</evidence>
<dbReference type="Gene3D" id="3.40.50.720">
    <property type="entry name" value="NAD(P)-binding Rossmann-like Domain"/>
    <property type="match status" value="1"/>
</dbReference>
<keyword evidence="5" id="KW-1185">Reference proteome</keyword>
<dbReference type="PANTHER" id="PTHR43818:SF11">
    <property type="entry name" value="BCDNA.GH03377"/>
    <property type="match status" value="1"/>
</dbReference>
<gene>
    <name evidence="4" type="ORF">G9H71_11650</name>
</gene>
<dbReference type="InterPro" id="IPR000683">
    <property type="entry name" value="Gfo/Idh/MocA-like_OxRdtase_N"/>
</dbReference>
<dbReference type="InterPro" id="IPR050463">
    <property type="entry name" value="Gfo/Idh/MocA_oxidrdct_glycsds"/>
</dbReference>
<evidence type="ECO:0000313" key="5">
    <source>
        <dbReference type="Proteomes" id="UP000800981"/>
    </source>
</evidence>
<feature type="domain" description="Gfo/Idh/MocA-like oxidoreductase N-terminal" evidence="2">
    <location>
        <begin position="5"/>
        <end position="121"/>
    </location>
</feature>
<evidence type="ECO:0000259" key="2">
    <source>
        <dbReference type="Pfam" id="PF01408"/>
    </source>
</evidence>
<dbReference type="SUPFAM" id="SSF51735">
    <property type="entry name" value="NAD(P)-binding Rossmann-fold domains"/>
    <property type="match status" value="1"/>
</dbReference>
<dbReference type="Proteomes" id="UP000800981">
    <property type="component" value="Unassembled WGS sequence"/>
</dbReference>
<dbReference type="Pfam" id="PF01408">
    <property type="entry name" value="GFO_IDH_MocA"/>
    <property type="match status" value="1"/>
</dbReference>
<dbReference type="InterPro" id="IPR055170">
    <property type="entry name" value="GFO_IDH_MocA-like_dom"/>
</dbReference>
<reference evidence="4 5" key="1">
    <citation type="submission" date="2020-03" db="EMBL/GenBank/DDBJ databases">
        <title>Two novel Motilibacter sp.</title>
        <authorList>
            <person name="Liu S."/>
        </authorList>
    </citation>
    <scope>NUCLEOTIDE SEQUENCE [LARGE SCALE GENOMIC DNA]</scope>
    <source>
        <strain evidence="4 5">E257</strain>
    </source>
</reference>
<accession>A0ABX0GZ09</accession>
<dbReference type="SUPFAM" id="SSF55347">
    <property type="entry name" value="Glyceraldehyde-3-phosphate dehydrogenase-like, C-terminal domain"/>
    <property type="match status" value="1"/>
</dbReference>
<keyword evidence="1" id="KW-0560">Oxidoreductase</keyword>
<evidence type="ECO:0000259" key="3">
    <source>
        <dbReference type="Pfam" id="PF22725"/>
    </source>
</evidence>
<dbReference type="Gene3D" id="3.30.360.10">
    <property type="entry name" value="Dihydrodipicolinate Reductase, domain 2"/>
    <property type="match status" value="1"/>
</dbReference>
<proteinExistence type="predicted"/>
<dbReference type="PANTHER" id="PTHR43818">
    <property type="entry name" value="BCDNA.GH03377"/>
    <property type="match status" value="1"/>
</dbReference>
<evidence type="ECO:0000256" key="1">
    <source>
        <dbReference type="ARBA" id="ARBA00023002"/>
    </source>
</evidence>
<protein>
    <submittedName>
        <fullName evidence="4">Gfo/Idh/MocA family oxidoreductase</fullName>
    </submittedName>
</protein>
<name>A0ABX0GZ09_9ACTN</name>